<dbReference type="SUPFAM" id="SSF48264">
    <property type="entry name" value="Cytochrome P450"/>
    <property type="match status" value="1"/>
</dbReference>
<organism evidence="11 12">
    <name type="scientific">Aquilegia coerulea</name>
    <name type="common">Rocky mountain columbine</name>
    <dbReference type="NCBI Taxonomy" id="218851"/>
    <lineage>
        <taxon>Eukaryota</taxon>
        <taxon>Viridiplantae</taxon>
        <taxon>Streptophyta</taxon>
        <taxon>Embryophyta</taxon>
        <taxon>Tracheophyta</taxon>
        <taxon>Spermatophyta</taxon>
        <taxon>Magnoliopsida</taxon>
        <taxon>Ranunculales</taxon>
        <taxon>Ranunculaceae</taxon>
        <taxon>Thalictroideae</taxon>
        <taxon>Aquilegia</taxon>
    </lineage>
</organism>
<evidence type="ECO:0000256" key="4">
    <source>
        <dbReference type="ARBA" id="ARBA00022723"/>
    </source>
</evidence>
<keyword evidence="10" id="KW-0732">Signal</keyword>
<keyword evidence="6 8" id="KW-0408">Iron</keyword>
<dbReference type="CDD" id="cd11072">
    <property type="entry name" value="CYP71-like"/>
    <property type="match status" value="1"/>
</dbReference>
<proteinExistence type="inferred from homology"/>
<evidence type="ECO:0000256" key="2">
    <source>
        <dbReference type="ARBA" id="ARBA00010617"/>
    </source>
</evidence>
<dbReference type="EMBL" id="KZ305029">
    <property type="protein sequence ID" value="PIA50877.1"/>
    <property type="molecule type" value="Genomic_DNA"/>
</dbReference>
<sequence length="495" mass="56282">MQITFFPLVSTFLIFLFMVVKVCRRSKTSKLPPGPWKLPIIGHLHHFVGLPHQSLRNLALKYGPLMYLQLGEVPMIIVSSPSMAKEVMKTHDTVFADRPKLVAAKIGSYNYTDIVFAPFGKYWRELRKICFQELFSPKKVQAMWSIRNEEVSNLIEKISSMAGSTVNITEMISLLTNDITSRAAFGKKCKDKEVFLSLMEESMRLAGGFDFADLYPSLKFLHGISNTQSQLEKVHHKLDMILEDIINEHRQNRLKSETEKALEHEEDVVDVFLRLQEENNLTLPMENDNIKAVIQDIFVAGSDTSSATVVWALSELMKQPKMMEKAQTEVRSVFNGKDNVSQSDINDLKYLRLVIKETLRLHPATGLVPPRVSREDCEIDGYAIPKGTKVIVNAWAIGRDPESWTNAETFEPERFEDVCIDYKGFHFEYIPFGAGRRICPGMTFGVANIELPLAKLLYHFDWNLPNGEELDMTESFGGVVGRKVNLKLVPTIYSP</sequence>
<evidence type="ECO:0000256" key="9">
    <source>
        <dbReference type="RuleBase" id="RU000461"/>
    </source>
</evidence>
<dbReference type="InterPro" id="IPR002401">
    <property type="entry name" value="Cyt_P450_E_grp-I"/>
</dbReference>
<evidence type="ECO:0000256" key="1">
    <source>
        <dbReference type="ARBA" id="ARBA00001971"/>
    </source>
</evidence>
<dbReference type="FunFam" id="1.10.630.10:FF:000008">
    <property type="entry name" value="Cytochrome P450 71D8"/>
    <property type="match status" value="1"/>
</dbReference>
<dbReference type="PANTHER" id="PTHR47955:SF8">
    <property type="entry name" value="CYTOCHROME P450 71D11-LIKE"/>
    <property type="match status" value="1"/>
</dbReference>
<dbReference type="STRING" id="218851.A0A2G5E5Q6"/>
<dbReference type="InterPro" id="IPR017972">
    <property type="entry name" value="Cyt_P450_CS"/>
</dbReference>
<gene>
    <name evidence="11" type="ORF">AQUCO_01200275v1</name>
</gene>
<dbReference type="Pfam" id="PF00067">
    <property type="entry name" value="p450"/>
    <property type="match status" value="1"/>
</dbReference>
<keyword evidence="7 9" id="KW-0503">Monooxygenase</keyword>
<evidence type="ECO:0000256" key="8">
    <source>
        <dbReference type="PIRSR" id="PIRSR602401-1"/>
    </source>
</evidence>
<dbReference type="PRINTS" id="PR00385">
    <property type="entry name" value="P450"/>
</dbReference>
<dbReference type="OrthoDB" id="2789670at2759"/>
<comment type="similarity">
    <text evidence="2 9">Belongs to the cytochrome P450 family.</text>
</comment>
<keyword evidence="5 9" id="KW-0560">Oxidoreductase</keyword>
<feature type="chain" id="PRO_5013787807" description="Cytochrome P450" evidence="10">
    <location>
        <begin position="25"/>
        <end position="495"/>
    </location>
</feature>
<keyword evidence="12" id="KW-1185">Reference proteome</keyword>
<dbReference type="PROSITE" id="PS00086">
    <property type="entry name" value="CYTOCHROME_P450"/>
    <property type="match status" value="1"/>
</dbReference>
<dbReference type="InterPro" id="IPR001128">
    <property type="entry name" value="Cyt_P450"/>
</dbReference>
<evidence type="ECO:0000256" key="10">
    <source>
        <dbReference type="SAM" id="SignalP"/>
    </source>
</evidence>
<dbReference type="InParanoid" id="A0A2G5E5Q6"/>
<dbReference type="GO" id="GO:0005506">
    <property type="term" value="F:iron ion binding"/>
    <property type="evidence" value="ECO:0007669"/>
    <property type="project" value="InterPro"/>
</dbReference>
<comment type="cofactor">
    <cofactor evidence="1 8">
        <name>heme</name>
        <dbReference type="ChEBI" id="CHEBI:30413"/>
    </cofactor>
</comment>
<evidence type="ECO:0000313" key="11">
    <source>
        <dbReference type="EMBL" id="PIA50877.1"/>
    </source>
</evidence>
<evidence type="ECO:0000256" key="7">
    <source>
        <dbReference type="ARBA" id="ARBA00023033"/>
    </source>
</evidence>
<evidence type="ECO:0000256" key="5">
    <source>
        <dbReference type="ARBA" id="ARBA00023002"/>
    </source>
</evidence>
<feature type="binding site" description="axial binding residue" evidence="8">
    <location>
        <position position="439"/>
    </location>
    <ligand>
        <name>heme</name>
        <dbReference type="ChEBI" id="CHEBI:30413"/>
    </ligand>
    <ligandPart>
        <name>Fe</name>
        <dbReference type="ChEBI" id="CHEBI:18248"/>
    </ligandPart>
</feature>
<dbReference type="GO" id="GO:0004497">
    <property type="term" value="F:monooxygenase activity"/>
    <property type="evidence" value="ECO:0007669"/>
    <property type="project" value="UniProtKB-KW"/>
</dbReference>
<keyword evidence="3 8" id="KW-0349">Heme</keyword>
<dbReference type="GO" id="GO:0020037">
    <property type="term" value="F:heme binding"/>
    <property type="evidence" value="ECO:0007669"/>
    <property type="project" value="InterPro"/>
</dbReference>
<dbReference type="GO" id="GO:0044550">
    <property type="term" value="P:secondary metabolite biosynthetic process"/>
    <property type="evidence" value="ECO:0007669"/>
    <property type="project" value="UniProtKB-ARBA"/>
</dbReference>
<feature type="signal peptide" evidence="10">
    <location>
        <begin position="1"/>
        <end position="24"/>
    </location>
</feature>
<evidence type="ECO:0000256" key="6">
    <source>
        <dbReference type="ARBA" id="ARBA00023004"/>
    </source>
</evidence>
<protein>
    <recommendedName>
        <fullName evidence="13">Cytochrome P450</fullName>
    </recommendedName>
</protein>
<dbReference type="Proteomes" id="UP000230069">
    <property type="component" value="Unassembled WGS sequence"/>
</dbReference>
<evidence type="ECO:0008006" key="13">
    <source>
        <dbReference type="Google" id="ProtNLM"/>
    </source>
</evidence>
<name>A0A2G5E5Q6_AQUCA</name>
<dbReference type="InterPro" id="IPR036396">
    <property type="entry name" value="Cyt_P450_sf"/>
</dbReference>
<dbReference type="Gene3D" id="1.10.630.10">
    <property type="entry name" value="Cytochrome P450"/>
    <property type="match status" value="1"/>
</dbReference>
<evidence type="ECO:0000313" key="12">
    <source>
        <dbReference type="Proteomes" id="UP000230069"/>
    </source>
</evidence>
<dbReference type="PRINTS" id="PR00463">
    <property type="entry name" value="EP450I"/>
</dbReference>
<reference evidence="11 12" key="1">
    <citation type="submission" date="2017-09" db="EMBL/GenBank/DDBJ databases">
        <title>WGS assembly of Aquilegia coerulea Goldsmith.</title>
        <authorList>
            <person name="Hodges S."/>
            <person name="Kramer E."/>
            <person name="Nordborg M."/>
            <person name="Tomkins J."/>
            <person name="Borevitz J."/>
            <person name="Derieg N."/>
            <person name="Yan J."/>
            <person name="Mihaltcheva S."/>
            <person name="Hayes R.D."/>
            <person name="Rokhsar D."/>
        </authorList>
    </citation>
    <scope>NUCLEOTIDE SEQUENCE [LARGE SCALE GENOMIC DNA]</scope>
    <source>
        <strain evidence="12">cv. Goldsmith</strain>
    </source>
</reference>
<accession>A0A2G5E5Q6</accession>
<evidence type="ECO:0000256" key="3">
    <source>
        <dbReference type="ARBA" id="ARBA00022617"/>
    </source>
</evidence>
<dbReference type="GO" id="GO:0016705">
    <property type="term" value="F:oxidoreductase activity, acting on paired donors, with incorporation or reduction of molecular oxygen"/>
    <property type="evidence" value="ECO:0007669"/>
    <property type="project" value="InterPro"/>
</dbReference>
<dbReference type="AlphaFoldDB" id="A0A2G5E5Q6"/>
<dbReference type="PANTHER" id="PTHR47955">
    <property type="entry name" value="CYTOCHROME P450 FAMILY 71 PROTEIN"/>
    <property type="match status" value="1"/>
</dbReference>
<keyword evidence="4 8" id="KW-0479">Metal-binding</keyword>